<dbReference type="OrthoDB" id="2639622at2"/>
<sequence>MSGDAATSGEAAGTAGTLFLTCGRQAAGKTTLARRLERERPALRLTADDWLHDLQPGVPGAALDVRREDVEALQWQVATRVLRLGADVVLDWGLWSREERDRYRNEARALGAGVVLCVLDPPLPELRRRLAARNAAPDRHTFVIPPAEFEYWATRFEAPTPEELALFDAPPVPVPSPSSSP</sequence>
<dbReference type="RefSeq" id="WP_139665672.1">
    <property type="nucleotide sequence ID" value="NZ_VDLY02000001.1"/>
</dbReference>
<gene>
    <name evidence="1" type="ORF">FH607_001190</name>
</gene>
<evidence type="ECO:0000313" key="2">
    <source>
        <dbReference type="Proteomes" id="UP000314251"/>
    </source>
</evidence>
<dbReference type="EMBL" id="VDLY02000001">
    <property type="protein sequence ID" value="KAB8170986.1"/>
    <property type="molecule type" value="Genomic_DNA"/>
</dbReference>
<dbReference type="Proteomes" id="UP000314251">
    <property type="component" value="Unassembled WGS sequence"/>
</dbReference>
<comment type="caution">
    <text evidence="1">The sequence shown here is derived from an EMBL/GenBank/DDBJ whole genome shotgun (WGS) entry which is preliminary data.</text>
</comment>
<protein>
    <submittedName>
        <fullName evidence="1">AAA family ATPase</fullName>
    </submittedName>
</protein>
<dbReference type="Gene3D" id="3.40.50.300">
    <property type="entry name" value="P-loop containing nucleotide triphosphate hydrolases"/>
    <property type="match status" value="1"/>
</dbReference>
<dbReference type="AlphaFoldDB" id="A0A5N6ASB0"/>
<name>A0A5N6ASB0_9ACTN</name>
<evidence type="ECO:0000313" key="1">
    <source>
        <dbReference type="EMBL" id="KAB8170986.1"/>
    </source>
</evidence>
<accession>A0A5N6ASB0</accession>
<dbReference type="SUPFAM" id="SSF52540">
    <property type="entry name" value="P-loop containing nucleoside triphosphate hydrolases"/>
    <property type="match status" value="1"/>
</dbReference>
<dbReference type="Pfam" id="PF13671">
    <property type="entry name" value="AAA_33"/>
    <property type="match status" value="1"/>
</dbReference>
<keyword evidence="2" id="KW-1185">Reference proteome</keyword>
<proteinExistence type="predicted"/>
<dbReference type="InterPro" id="IPR027417">
    <property type="entry name" value="P-loop_NTPase"/>
</dbReference>
<reference evidence="1" key="1">
    <citation type="submission" date="2019-10" db="EMBL/GenBank/DDBJ databases">
        <title>Nonomuraea sp. nov., isolated from Phyllanthus amarus.</title>
        <authorList>
            <person name="Klykleung N."/>
            <person name="Tanasupawat S."/>
        </authorList>
    </citation>
    <scope>NUCLEOTIDE SEQUENCE [LARGE SCALE GENOMIC DNA]</scope>
    <source>
        <strain evidence="1">3MP-10</strain>
    </source>
</reference>
<organism evidence="1 2">
    <name type="scientific">Streptomyces mimosae</name>
    <dbReference type="NCBI Taxonomy" id="2586635"/>
    <lineage>
        <taxon>Bacteria</taxon>
        <taxon>Bacillati</taxon>
        <taxon>Actinomycetota</taxon>
        <taxon>Actinomycetes</taxon>
        <taxon>Kitasatosporales</taxon>
        <taxon>Streptomycetaceae</taxon>
        <taxon>Streptomyces</taxon>
    </lineage>
</organism>